<dbReference type="PANTHER" id="PTHR42978">
    <property type="entry name" value="QUORUM-QUENCHING LACTONASE YTNP-RELATED-RELATED"/>
    <property type="match status" value="1"/>
</dbReference>
<accession>A0A937RC41</accession>
<dbReference type="GO" id="GO:0046872">
    <property type="term" value="F:metal ion binding"/>
    <property type="evidence" value="ECO:0007669"/>
    <property type="project" value="UniProtKB-KW"/>
</dbReference>
<dbReference type="EMBL" id="JAEACQ010000228">
    <property type="protein sequence ID" value="MBL7629388.1"/>
    <property type="molecule type" value="Genomic_DNA"/>
</dbReference>
<dbReference type="CDD" id="cd16277">
    <property type="entry name" value="metallo-hydrolase-like_MBL-fold"/>
    <property type="match status" value="1"/>
</dbReference>
<evidence type="ECO:0000256" key="1">
    <source>
        <dbReference type="ARBA" id="ARBA00007749"/>
    </source>
</evidence>
<dbReference type="GO" id="GO:0016787">
    <property type="term" value="F:hydrolase activity"/>
    <property type="evidence" value="ECO:0007669"/>
    <property type="project" value="UniProtKB-KW"/>
</dbReference>
<dbReference type="Pfam" id="PF00753">
    <property type="entry name" value="Lactamase_B"/>
    <property type="match status" value="1"/>
</dbReference>
<organism evidence="6 7">
    <name type="scientific">Frankia nepalensis</name>
    <dbReference type="NCBI Taxonomy" id="1836974"/>
    <lineage>
        <taxon>Bacteria</taxon>
        <taxon>Bacillati</taxon>
        <taxon>Actinomycetota</taxon>
        <taxon>Actinomycetes</taxon>
        <taxon>Frankiales</taxon>
        <taxon>Frankiaceae</taxon>
        <taxon>Frankia</taxon>
    </lineage>
</organism>
<name>A0A937RC41_9ACTN</name>
<keyword evidence="3" id="KW-0378">Hydrolase</keyword>
<evidence type="ECO:0000256" key="2">
    <source>
        <dbReference type="ARBA" id="ARBA00022723"/>
    </source>
</evidence>
<evidence type="ECO:0000259" key="5">
    <source>
        <dbReference type="SMART" id="SM00849"/>
    </source>
</evidence>
<dbReference type="SMART" id="SM00849">
    <property type="entry name" value="Lactamase_B"/>
    <property type="match status" value="1"/>
</dbReference>
<proteinExistence type="inferred from homology"/>
<dbReference type="Gene3D" id="3.60.15.10">
    <property type="entry name" value="Ribonuclease Z/Hydroxyacylglutathione hydrolase-like"/>
    <property type="match status" value="1"/>
</dbReference>
<evidence type="ECO:0000313" key="6">
    <source>
        <dbReference type="EMBL" id="MBL7629388.1"/>
    </source>
</evidence>
<comment type="similarity">
    <text evidence="1">Belongs to the metallo-beta-lactamase superfamily.</text>
</comment>
<dbReference type="AlphaFoldDB" id="A0A937RC41"/>
<keyword evidence="2" id="KW-0479">Metal-binding</keyword>
<dbReference type="Proteomes" id="UP000604475">
    <property type="component" value="Unassembled WGS sequence"/>
</dbReference>
<comment type="caution">
    <text evidence="6">The sequence shown here is derived from an EMBL/GenBank/DDBJ whole genome shotgun (WGS) entry which is preliminary data.</text>
</comment>
<feature type="domain" description="Metallo-beta-lactamase" evidence="5">
    <location>
        <begin position="56"/>
        <end position="267"/>
    </location>
</feature>
<evidence type="ECO:0000256" key="4">
    <source>
        <dbReference type="ARBA" id="ARBA00022833"/>
    </source>
</evidence>
<dbReference type="InterPro" id="IPR036866">
    <property type="entry name" value="RibonucZ/Hydroxyglut_hydro"/>
</dbReference>
<evidence type="ECO:0000256" key="3">
    <source>
        <dbReference type="ARBA" id="ARBA00022801"/>
    </source>
</evidence>
<dbReference type="InterPro" id="IPR001279">
    <property type="entry name" value="Metallo-B-lactamas"/>
</dbReference>
<keyword evidence="4" id="KW-0862">Zinc</keyword>
<keyword evidence="7" id="KW-1185">Reference proteome</keyword>
<dbReference type="SUPFAM" id="SSF56281">
    <property type="entry name" value="Metallo-hydrolase/oxidoreductase"/>
    <property type="match status" value="1"/>
</dbReference>
<gene>
    <name evidence="6" type="ORF">I7412_19905</name>
</gene>
<evidence type="ECO:0000313" key="7">
    <source>
        <dbReference type="Proteomes" id="UP000604475"/>
    </source>
</evidence>
<protein>
    <submittedName>
        <fullName evidence="6">MBL fold metallo-hydrolase</fullName>
    </submittedName>
</protein>
<dbReference type="PANTHER" id="PTHR42978:SF6">
    <property type="entry name" value="QUORUM-QUENCHING LACTONASE YTNP-RELATED"/>
    <property type="match status" value="1"/>
</dbReference>
<sequence>MSTLRLGGALVDRVAEQSLPVPLGLLTDDAAFLSRRVAQLPGGFLDQESMTFRFSSHSWVLVVDGLTVLIDPCTGNGRKGRGPYFDDLEVPFLERLAEAGAPADTVDIVFCTHLHHDHCGWNTTQVDGTWVPTFPNATYLFVDQEYRRWDTANPDEHPNDFNPSTFDECVRPIVDAGLAKVISTPYVVSPSLTVEPAPGHTVGHTMVRLDSDGVLAYFSGDAFHHPVQLTRPELHLPGCDDLATAIATRQSLVRRALDEGAFLFPAHFPAPHYGHLADDGEEVYFVPGGAPNADDPRAATGVQNLE</sequence>
<reference evidence="6" key="1">
    <citation type="submission" date="2020-12" db="EMBL/GenBank/DDBJ databases">
        <title>Genomic characterization of non-nitrogen-fixing Frankia strains.</title>
        <authorList>
            <person name="Carlos-Shanley C."/>
            <person name="Guerra T."/>
            <person name="Hahn D."/>
        </authorList>
    </citation>
    <scope>NUCLEOTIDE SEQUENCE</scope>
    <source>
        <strain evidence="6">CN6</strain>
    </source>
</reference>
<dbReference type="InterPro" id="IPR051013">
    <property type="entry name" value="MBL_superfamily_lactonases"/>
</dbReference>